<evidence type="ECO:0000313" key="7">
    <source>
        <dbReference type="Proteomes" id="UP001623600"/>
    </source>
</evidence>
<dbReference type="CDD" id="cd06591">
    <property type="entry name" value="GH31_xylosidase_XylS"/>
    <property type="match status" value="1"/>
</dbReference>
<reference evidence="6 7" key="1">
    <citation type="submission" date="2024-11" db="EMBL/GenBank/DDBJ databases">
        <authorList>
            <person name="Heng Y.C."/>
            <person name="Lim A.C.H."/>
            <person name="Lee J.K.Y."/>
            <person name="Kittelmann S."/>
        </authorList>
    </citation>
    <scope>NUCLEOTIDE SEQUENCE [LARGE SCALE GENOMIC DNA]</scope>
    <source>
        <strain evidence="6 7">WILCCON 0112</strain>
    </source>
</reference>
<dbReference type="SUPFAM" id="SSF51445">
    <property type="entry name" value="(Trans)glycosidases"/>
    <property type="match status" value="1"/>
</dbReference>
<protein>
    <submittedName>
        <fullName evidence="6">TIM-barrel domain-containing protein</fullName>
    </submittedName>
</protein>
<evidence type="ECO:0000259" key="3">
    <source>
        <dbReference type="Pfam" id="PF01055"/>
    </source>
</evidence>
<keyword evidence="2" id="KW-0326">Glycosidase</keyword>
<dbReference type="Gene3D" id="3.20.20.80">
    <property type="entry name" value="Glycosidases"/>
    <property type="match status" value="1"/>
</dbReference>
<proteinExistence type="inferred from homology"/>
<feature type="domain" description="Glycosyl hydrolase family 31 C-terminal" evidence="5">
    <location>
        <begin position="587"/>
        <end position="670"/>
    </location>
</feature>
<evidence type="ECO:0000313" key="6">
    <source>
        <dbReference type="EMBL" id="MFL0165722.1"/>
    </source>
</evidence>
<comment type="similarity">
    <text evidence="1 2">Belongs to the glycosyl hydrolase 31 family.</text>
</comment>
<comment type="caution">
    <text evidence="6">The sequence shown here is derived from an EMBL/GenBank/DDBJ whole genome shotgun (WGS) entry which is preliminary data.</text>
</comment>
<dbReference type="Gene3D" id="2.60.40.1180">
    <property type="entry name" value="Golgi alpha-mannosidase II"/>
    <property type="match status" value="1"/>
</dbReference>
<evidence type="ECO:0000259" key="5">
    <source>
        <dbReference type="Pfam" id="PF21365"/>
    </source>
</evidence>
<sequence>MGQFDDNREFLLGYFEEKDGALCYRYDAERLIIMPWGPNSLRIKSTKGSDMPMEDWALIEPKSSNAKISIEEYSAKIVNGKITAVINQIGKLEFYNQKGELLLEEYVRNRKDMYSSTCSSLEVEGREFKPIIGGDYHLSMRFVSNPDEKIYGMGQYQQPFLDVKGADLELAHRNSQASVPFALSSLGYGFLWNNPAVGRVNFGKNITTWEAYSTKKLDYWITAGDTPAEIEEAYADATGKVPMMPKYAMGFWQCKLRYQTQEELLEVAREYKKRNLPISVIVVDFFHWPLQGEWKFDPTYWPDPDAMIKELKDMGIELMVSIWPTVDYRSENFDEMMNKGLLVRTDKGFRICMNFMGNTIHYDPTNPEAREYVWQKAKKNYYDKGVKIFWLDEAEPEYSVYDFENYRYHLGPNVQVGNIYPMMYAKTFFDGMKAEGQEDIINLLRCAWAGSQRYGALVWSGDIHSSFKSLRNQFAAGLNMGLAGIPWWTTDIGGFFGGHIDDPDFHEVLIRWFEYGTFCPVMRLHGYRWPFKPQYGTTGGAECVSGADNEVWSYGDKVYDICKKYLKIREAMMPYITTLMEEAHKKGTPVMRPMFYDFPEDKLCWENESQYMFGPNILVAPIMEKGQTEREVYLPSGSNWTNAWTKEKMEGGQTILVDAPIDQIPLFLRDYKEGSCTINI</sequence>
<dbReference type="SUPFAM" id="SSF51011">
    <property type="entry name" value="Glycosyl hydrolase domain"/>
    <property type="match status" value="1"/>
</dbReference>
<feature type="domain" description="Glycoside hydrolase family 31 TIM barrel" evidence="3">
    <location>
        <begin position="242"/>
        <end position="579"/>
    </location>
</feature>
<feature type="domain" description="Glycoside hydrolase family 31 N-terminal" evidence="4">
    <location>
        <begin position="37"/>
        <end position="196"/>
    </location>
</feature>
<dbReference type="Pfam" id="PF21365">
    <property type="entry name" value="Glyco_hydro_31_3rd"/>
    <property type="match status" value="1"/>
</dbReference>
<dbReference type="EMBL" id="JBJIAB010000012">
    <property type="protein sequence ID" value="MFL0165722.1"/>
    <property type="molecule type" value="Genomic_DNA"/>
</dbReference>
<dbReference type="SUPFAM" id="SSF74650">
    <property type="entry name" value="Galactose mutarotase-like"/>
    <property type="match status" value="1"/>
</dbReference>
<dbReference type="PANTHER" id="PTHR43863:SF2">
    <property type="entry name" value="MALTASE-GLUCOAMYLASE"/>
    <property type="match status" value="1"/>
</dbReference>
<organism evidence="6 7">
    <name type="scientific">Candidatus Clostridium helianthi</name>
    <dbReference type="NCBI Taxonomy" id="3381660"/>
    <lineage>
        <taxon>Bacteria</taxon>
        <taxon>Bacillati</taxon>
        <taxon>Bacillota</taxon>
        <taxon>Clostridia</taxon>
        <taxon>Eubacteriales</taxon>
        <taxon>Clostridiaceae</taxon>
        <taxon>Clostridium</taxon>
    </lineage>
</organism>
<dbReference type="RefSeq" id="WP_406761296.1">
    <property type="nucleotide sequence ID" value="NZ_JBJIAB010000012.1"/>
</dbReference>
<name>A0ABW8S694_9CLOT</name>
<dbReference type="InterPro" id="IPR051816">
    <property type="entry name" value="Glycosyl_Hydrolase_31"/>
</dbReference>
<dbReference type="InterPro" id="IPR000322">
    <property type="entry name" value="Glyco_hydro_31_TIM"/>
</dbReference>
<accession>A0ABW8S694</accession>
<evidence type="ECO:0000259" key="4">
    <source>
        <dbReference type="Pfam" id="PF13802"/>
    </source>
</evidence>
<dbReference type="Gene3D" id="2.60.40.1760">
    <property type="entry name" value="glycosyl hydrolase (family 31)"/>
    <property type="match status" value="1"/>
</dbReference>
<dbReference type="InterPro" id="IPR025887">
    <property type="entry name" value="Glyco_hydro_31_N_dom"/>
</dbReference>
<dbReference type="CDD" id="cd14752">
    <property type="entry name" value="GH31_N"/>
    <property type="match status" value="1"/>
</dbReference>
<keyword evidence="2" id="KW-0378">Hydrolase</keyword>
<dbReference type="InterPro" id="IPR017853">
    <property type="entry name" value="GH"/>
</dbReference>
<dbReference type="InterPro" id="IPR011013">
    <property type="entry name" value="Gal_mutarotase_sf_dom"/>
</dbReference>
<evidence type="ECO:0000256" key="1">
    <source>
        <dbReference type="ARBA" id="ARBA00007806"/>
    </source>
</evidence>
<dbReference type="InterPro" id="IPR048395">
    <property type="entry name" value="Glyco_hydro_31_C"/>
</dbReference>
<dbReference type="Proteomes" id="UP001623600">
    <property type="component" value="Unassembled WGS sequence"/>
</dbReference>
<keyword evidence="7" id="KW-1185">Reference proteome</keyword>
<dbReference type="Pfam" id="PF13802">
    <property type="entry name" value="Gal_mutarotas_2"/>
    <property type="match status" value="1"/>
</dbReference>
<dbReference type="PANTHER" id="PTHR43863">
    <property type="entry name" value="HYDROLASE, PUTATIVE (AFU_ORTHOLOGUE AFUA_1G03140)-RELATED"/>
    <property type="match status" value="1"/>
</dbReference>
<evidence type="ECO:0000256" key="2">
    <source>
        <dbReference type="RuleBase" id="RU361185"/>
    </source>
</evidence>
<dbReference type="Pfam" id="PF01055">
    <property type="entry name" value="Glyco_hydro_31_2nd"/>
    <property type="match status" value="1"/>
</dbReference>
<dbReference type="InterPro" id="IPR013780">
    <property type="entry name" value="Glyco_hydro_b"/>
</dbReference>
<gene>
    <name evidence="6" type="ORF">ACJDTP_11645</name>
</gene>